<dbReference type="InterPro" id="IPR025665">
    <property type="entry name" value="Beta-barrel_OMP_2"/>
</dbReference>
<proteinExistence type="predicted"/>
<dbReference type="Pfam" id="PF13568">
    <property type="entry name" value="OMP_b-brl_2"/>
    <property type="match status" value="1"/>
</dbReference>
<evidence type="ECO:0000259" key="1">
    <source>
        <dbReference type="Pfam" id="PF13568"/>
    </source>
</evidence>
<reference evidence="2" key="1">
    <citation type="submission" date="2016-04" db="EMBL/GenBank/DDBJ databases">
        <authorList>
            <person name="Evans L.H."/>
            <person name="Alamgir A."/>
            <person name="Owens N."/>
            <person name="Weber N.D."/>
            <person name="Virtaneva K."/>
            <person name="Barbian K."/>
            <person name="Babar A."/>
            <person name="Rosenke K."/>
        </authorList>
    </citation>
    <scope>NUCLEOTIDE SEQUENCE</scope>
    <source>
        <strain evidence="2">86-1</strain>
    </source>
</reference>
<accession>A0A212JGN2</accession>
<organism evidence="2">
    <name type="scientific">uncultured Dysgonomonas sp</name>
    <dbReference type="NCBI Taxonomy" id="206096"/>
    <lineage>
        <taxon>Bacteria</taxon>
        <taxon>Pseudomonadati</taxon>
        <taxon>Bacteroidota</taxon>
        <taxon>Bacteroidia</taxon>
        <taxon>Bacteroidales</taxon>
        <taxon>Dysgonomonadaceae</taxon>
        <taxon>Dysgonomonas</taxon>
        <taxon>environmental samples</taxon>
    </lineage>
</organism>
<sequence length="206" mass="22318">MRIIRNSIVLLIGLISSVSMFAQLPVSFGVKAGMNLSEIQKIDDNVKVGFNIGLTAELALPSSFYLMSGLEFTTKGAKGKEVNVVLPAGSNPMTSKITYNAMYLQLPIHVGYKLDLVPGTKLIFRAGPYLAYGVGGKIKWDVEGIEDQDIFNDDSNRFDFGIGGAVGVEFLNKISVSLGADQGLTKIFKDTSTKNRSAYISVGYKF</sequence>
<dbReference type="AlphaFoldDB" id="A0A212JGN2"/>
<evidence type="ECO:0000313" key="2">
    <source>
        <dbReference type="EMBL" id="SBV98592.1"/>
    </source>
</evidence>
<dbReference type="RefSeq" id="WP_296940881.1">
    <property type="nucleotide sequence ID" value="NZ_LT599032.1"/>
</dbReference>
<dbReference type="EMBL" id="FLUM01000001">
    <property type="protein sequence ID" value="SBV98592.1"/>
    <property type="molecule type" value="Genomic_DNA"/>
</dbReference>
<name>A0A212JGN2_9BACT</name>
<gene>
    <name evidence="2" type="ORF">KL86DYS1_12213</name>
</gene>
<protein>
    <recommendedName>
        <fullName evidence="1">Outer membrane protein beta-barrel domain-containing protein</fullName>
    </recommendedName>
</protein>
<feature type="domain" description="Outer membrane protein beta-barrel" evidence="1">
    <location>
        <begin position="21"/>
        <end position="188"/>
    </location>
</feature>